<gene>
    <name evidence="1" type="ORF">CKAH01_13497</name>
</gene>
<reference evidence="1" key="1">
    <citation type="submission" date="2023-02" db="EMBL/GenBank/DDBJ databases">
        <title>Colletotrichum kahawae CIFC_Que2 genome sequencing and assembly.</title>
        <authorList>
            <person name="Baroncelli R."/>
        </authorList>
    </citation>
    <scope>NUCLEOTIDE SEQUENCE</scope>
    <source>
        <strain evidence="1">CIFC_Que2</strain>
    </source>
</reference>
<organism evidence="1 2">
    <name type="scientific">Colletotrichum kahawae</name>
    <name type="common">Coffee berry disease fungus</name>
    <dbReference type="NCBI Taxonomy" id="34407"/>
    <lineage>
        <taxon>Eukaryota</taxon>
        <taxon>Fungi</taxon>
        <taxon>Dikarya</taxon>
        <taxon>Ascomycota</taxon>
        <taxon>Pezizomycotina</taxon>
        <taxon>Sordariomycetes</taxon>
        <taxon>Hypocreomycetidae</taxon>
        <taxon>Glomerellales</taxon>
        <taxon>Glomerellaceae</taxon>
        <taxon>Colletotrichum</taxon>
        <taxon>Colletotrichum gloeosporioides species complex</taxon>
    </lineage>
</organism>
<accession>A0AAE0DBJ9</accession>
<evidence type="ECO:0000313" key="2">
    <source>
        <dbReference type="Proteomes" id="UP001281614"/>
    </source>
</evidence>
<dbReference type="EMBL" id="VYYT01000054">
    <property type="protein sequence ID" value="KAK2773697.1"/>
    <property type="molecule type" value="Genomic_DNA"/>
</dbReference>
<dbReference type="Proteomes" id="UP001281614">
    <property type="component" value="Unassembled WGS sequence"/>
</dbReference>
<proteinExistence type="predicted"/>
<sequence>MGRPLWMLSSCENGESGKPGLWAICMAMGGFDLSVVTDFSKGGHFKSHVVGVFTDLDPPQAVVANA</sequence>
<dbReference type="AlphaFoldDB" id="A0AAE0DBJ9"/>
<evidence type="ECO:0000313" key="1">
    <source>
        <dbReference type="EMBL" id="KAK2773697.1"/>
    </source>
</evidence>
<keyword evidence="2" id="KW-1185">Reference proteome</keyword>
<protein>
    <submittedName>
        <fullName evidence="1">Uncharacterized protein</fullName>
    </submittedName>
</protein>
<name>A0AAE0DBJ9_COLKA</name>
<comment type="caution">
    <text evidence="1">The sequence shown here is derived from an EMBL/GenBank/DDBJ whole genome shotgun (WGS) entry which is preliminary data.</text>
</comment>